<dbReference type="VEuPathDB" id="TrichDB:TRFO_37999"/>
<dbReference type="PANTHER" id="PTHR11567:SF110">
    <property type="entry name" value="2-PHOSPHOXYLOSE PHOSPHATASE 1"/>
    <property type="match status" value="1"/>
</dbReference>
<comment type="similarity">
    <text evidence="1">Belongs to the histidine acid phosphatase family.</text>
</comment>
<dbReference type="SUPFAM" id="SSF53254">
    <property type="entry name" value="Phosphoglycerate mutase-like"/>
    <property type="match status" value="1"/>
</dbReference>
<dbReference type="InterPro" id="IPR050645">
    <property type="entry name" value="Histidine_acid_phosphatase"/>
</dbReference>
<dbReference type="GO" id="GO:0016791">
    <property type="term" value="F:phosphatase activity"/>
    <property type="evidence" value="ECO:0007669"/>
    <property type="project" value="TreeGrafter"/>
</dbReference>
<dbReference type="PANTHER" id="PTHR11567">
    <property type="entry name" value="ACID PHOSPHATASE-RELATED"/>
    <property type="match status" value="1"/>
</dbReference>
<comment type="caution">
    <text evidence="3">The sequence shown here is derived from an EMBL/GenBank/DDBJ whole genome shotgun (WGS) entry which is preliminary data.</text>
</comment>
<protein>
    <submittedName>
        <fullName evidence="3">Histidine acid phosphatase</fullName>
    </submittedName>
</protein>
<dbReference type="OrthoDB" id="10257284at2759"/>
<dbReference type="EMBL" id="MLAK01001216">
    <property type="protein sequence ID" value="OHS95843.1"/>
    <property type="molecule type" value="Genomic_DNA"/>
</dbReference>
<dbReference type="AlphaFoldDB" id="A0A1J4JDU2"/>
<keyword evidence="2" id="KW-0378">Hydrolase</keyword>
<name>A0A1J4JDU2_9EUKA</name>
<accession>A0A1J4JDU2</accession>
<evidence type="ECO:0000256" key="1">
    <source>
        <dbReference type="ARBA" id="ARBA00005375"/>
    </source>
</evidence>
<proteinExistence type="inferred from homology"/>
<dbReference type="Pfam" id="PF00328">
    <property type="entry name" value="His_Phos_2"/>
    <property type="match status" value="1"/>
</dbReference>
<evidence type="ECO:0000256" key="2">
    <source>
        <dbReference type="ARBA" id="ARBA00022801"/>
    </source>
</evidence>
<dbReference type="Gene3D" id="3.40.50.1240">
    <property type="entry name" value="Phosphoglycerate mutase-like"/>
    <property type="match status" value="1"/>
</dbReference>
<dbReference type="InterPro" id="IPR029033">
    <property type="entry name" value="His_PPase_superfam"/>
</dbReference>
<gene>
    <name evidence="3" type="ORF">TRFO_37999</name>
</gene>
<organism evidence="3 4">
    <name type="scientific">Tritrichomonas foetus</name>
    <dbReference type="NCBI Taxonomy" id="1144522"/>
    <lineage>
        <taxon>Eukaryota</taxon>
        <taxon>Metamonada</taxon>
        <taxon>Parabasalia</taxon>
        <taxon>Tritrichomonadida</taxon>
        <taxon>Tritrichomonadidae</taxon>
        <taxon>Tritrichomonas</taxon>
    </lineage>
</organism>
<evidence type="ECO:0000313" key="3">
    <source>
        <dbReference type="EMBL" id="OHS95843.1"/>
    </source>
</evidence>
<dbReference type="RefSeq" id="XP_068348980.1">
    <property type="nucleotide sequence ID" value="XM_068511768.1"/>
</dbReference>
<reference evidence="3" key="1">
    <citation type="submission" date="2016-10" db="EMBL/GenBank/DDBJ databases">
        <authorList>
            <person name="Benchimol M."/>
            <person name="Almeida L.G."/>
            <person name="Vasconcelos A.T."/>
            <person name="Perreira-Neves A."/>
            <person name="Rosa I.A."/>
            <person name="Tasca T."/>
            <person name="Bogo M.R."/>
            <person name="de Souza W."/>
        </authorList>
    </citation>
    <scope>NUCLEOTIDE SEQUENCE [LARGE SCALE GENOMIC DNA]</scope>
    <source>
        <strain evidence="3">K</strain>
    </source>
</reference>
<evidence type="ECO:0000313" key="4">
    <source>
        <dbReference type="Proteomes" id="UP000179807"/>
    </source>
</evidence>
<keyword evidence="4" id="KW-1185">Reference proteome</keyword>
<dbReference type="Proteomes" id="UP000179807">
    <property type="component" value="Unassembled WGS sequence"/>
</dbReference>
<dbReference type="CDD" id="cd07061">
    <property type="entry name" value="HP_HAP_like"/>
    <property type="match status" value="1"/>
</dbReference>
<dbReference type="GeneID" id="94846472"/>
<sequence length="395" mass="45289">MIKFIIKMAISIKKFELLYFYITFHSQMFDWLKTDVAPLKTAEPLNNHHLLSYYLFIRHGARVPVVAWPNYPQIDWMSLIGASYSESVPRRRPIVNGQKIDLSKSPLFGRLIDSGVKQEEDLGELYRHYLVDQQKLLPEKFDPTLIRVRSSYAARCIESGTCLLDKMYPPESPNEELIIETGERGTEALVPHPELNDYFRSRAKEFMQTPEFIKRRDEIPSVIKQMFSAKDIDFLMAGDFIHCLKFNGFEIPQLVKDTPGLYEQMMSNLAFYSTGFINSVGRPAYGPALDLLSEAIHNFLNKKDQYRFTLFSGHDCSIAAILVSLGICELQTVPPYASHLAIELWQPNSDSGDSIMNSDNLILRFVLNGQVLKLNGKETTSLKWFMKEIALKPID</sequence>
<dbReference type="InterPro" id="IPR000560">
    <property type="entry name" value="His_Pase_clade-2"/>
</dbReference>